<dbReference type="AlphaFoldDB" id="A0A4P6V2M5"/>
<dbReference type="Proteomes" id="UP000293719">
    <property type="component" value="Chromosome"/>
</dbReference>
<dbReference type="InterPro" id="IPR002716">
    <property type="entry name" value="PIN_dom"/>
</dbReference>
<dbReference type="InterPro" id="IPR029060">
    <property type="entry name" value="PIN-like_dom_sf"/>
</dbReference>
<accession>A0A4P6V2M5</accession>
<dbReference type="GeneID" id="90767677"/>
<dbReference type="Pfam" id="PF01850">
    <property type="entry name" value="PIN"/>
    <property type="match status" value="1"/>
</dbReference>
<gene>
    <name evidence="2" type="ORF">E0E05_10245</name>
</gene>
<sequence>MNVVADSSAVLAALFDEPGGENVKDRISSLAISAVNLAEIMTRLIDKGYSDQEVRETLDLLRTQTIAFDADQAAEAAALRSVTKKSGLSLGDRACLALGVRSGATVLTADRAWAGLEVGCPIEVIR</sequence>
<evidence type="ECO:0000259" key="1">
    <source>
        <dbReference type="Pfam" id="PF01850"/>
    </source>
</evidence>
<dbReference type="CDD" id="cd18682">
    <property type="entry name" value="PIN_VapC-like"/>
    <property type="match status" value="1"/>
</dbReference>
<dbReference type="Gene3D" id="3.40.50.1010">
    <property type="entry name" value="5'-nuclease"/>
    <property type="match status" value="1"/>
</dbReference>
<feature type="domain" description="PIN" evidence="1">
    <location>
        <begin position="4"/>
        <end position="114"/>
    </location>
</feature>
<organism evidence="2 3">
    <name type="scientific">Roseitalea porphyridii</name>
    <dbReference type="NCBI Taxonomy" id="1852022"/>
    <lineage>
        <taxon>Bacteria</taxon>
        <taxon>Pseudomonadati</taxon>
        <taxon>Pseudomonadota</taxon>
        <taxon>Alphaproteobacteria</taxon>
        <taxon>Hyphomicrobiales</taxon>
        <taxon>Ahrensiaceae</taxon>
        <taxon>Roseitalea</taxon>
    </lineage>
</organism>
<evidence type="ECO:0000313" key="3">
    <source>
        <dbReference type="Proteomes" id="UP000293719"/>
    </source>
</evidence>
<reference evidence="2 3" key="1">
    <citation type="journal article" date="2017" name="Int. J. Syst. Evol. Microbiol.">
        <title>Roseitalea porphyridii gen. nov., sp. nov., isolated from a red alga, and reclassification of Hoeflea suaedae Chung et al. 2013 as Pseudohoeflea suaedae gen. nov., comb. nov.</title>
        <authorList>
            <person name="Hyeon J.W."/>
            <person name="Jeong S.E."/>
            <person name="Baek K."/>
            <person name="Jeon C.O."/>
        </authorList>
    </citation>
    <scope>NUCLEOTIDE SEQUENCE [LARGE SCALE GENOMIC DNA]</scope>
    <source>
        <strain evidence="2 3">MA7-20</strain>
    </source>
</reference>
<protein>
    <submittedName>
        <fullName evidence="2">PIN domain-containing protein</fullName>
    </submittedName>
</protein>
<dbReference type="RefSeq" id="WP_131616620.1">
    <property type="nucleotide sequence ID" value="NZ_CP036532.1"/>
</dbReference>
<proteinExistence type="predicted"/>
<dbReference type="OrthoDB" id="286092at2"/>
<dbReference type="EMBL" id="CP036532">
    <property type="protein sequence ID" value="QBK30939.1"/>
    <property type="molecule type" value="Genomic_DNA"/>
</dbReference>
<dbReference type="SUPFAM" id="SSF88723">
    <property type="entry name" value="PIN domain-like"/>
    <property type="match status" value="1"/>
</dbReference>
<name>A0A4P6V2M5_9HYPH</name>
<keyword evidence="3" id="KW-1185">Reference proteome</keyword>
<evidence type="ECO:0000313" key="2">
    <source>
        <dbReference type="EMBL" id="QBK30939.1"/>
    </source>
</evidence>
<dbReference type="KEGG" id="rpod:E0E05_10245"/>